<feature type="transmembrane region" description="Helical" evidence="1">
    <location>
        <begin position="138"/>
        <end position="158"/>
    </location>
</feature>
<feature type="transmembrane region" description="Helical" evidence="1">
    <location>
        <begin position="224"/>
        <end position="242"/>
    </location>
</feature>
<feature type="transmembrane region" description="Helical" evidence="1">
    <location>
        <begin position="335"/>
        <end position="357"/>
    </location>
</feature>
<feature type="transmembrane region" description="Helical" evidence="1">
    <location>
        <begin position="391"/>
        <end position="413"/>
    </location>
</feature>
<organism evidence="2 3">
    <name type="scientific">Nocardioides koreensis</name>
    <dbReference type="NCBI Taxonomy" id="433651"/>
    <lineage>
        <taxon>Bacteria</taxon>
        <taxon>Bacillati</taxon>
        <taxon>Actinomycetota</taxon>
        <taxon>Actinomycetes</taxon>
        <taxon>Propionibacteriales</taxon>
        <taxon>Nocardioidaceae</taxon>
        <taxon>Nocardioides</taxon>
    </lineage>
</organism>
<protein>
    <recommendedName>
        <fullName evidence="4">FtsX-like permease family protein</fullName>
    </recommendedName>
</protein>
<gene>
    <name evidence="2" type="ORF">GCM10009844_06380</name>
</gene>
<dbReference type="RefSeq" id="WP_344147442.1">
    <property type="nucleotide sequence ID" value="NZ_BAAAQR010000001.1"/>
</dbReference>
<keyword evidence="1" id="KW-0812">Transmembrane</keyword>
<feature type="transmembrane region" description="Helical" evidence="1">
    <location>
        <begin position="301"/>
        <end position="323"/>
    </location>
</feature>
<dbReference type="EMBL" id="BAAAQR010000001">
    <property type="protein sequence ID" value="GAA2138402.1"/>
    <property type="molecule type" value="Genomic_DNA"/>
</dbReference>
<accession>A0ABP5KWH4</accession>
<feature type="transmembrane region" description="Helical" evidence="1">
    <location>
        <begin position="178"/>
        <end position="198"/>
    </location>
</feature>
<keyword evidence="1" id="KW-0472">Membrane</keyword>
<evidence type="ECO:0008006" key="4">
    <source>
        <dbReference type="Google" id="ProtNLM"/>
    </source>
</evidence>
<sequence length="462" mass="47650">MTGPTVGPVVGPHSGGVRPGQIRPLLRMVVAAAGRGRAVLVAATTSLVCGLLLVGVSIVRLGDTPGYGYGIGQEHLFQPIAEPGTRGGVIVAIILMQLPLLLLLDQAVRLGSTSRHRRYAALAVAGATRRDLRRWATVEVGAPAAVGAVLGVPVWWLLRQLLGHQLADKGIGALVPTAVGPGPWALAVIAAVCGYGTWAGRRSGSQMTALLAASRGVRRPPRPWGALVIVAVLFLFGKQLNGSLDSELPLFGDIVLLAVGVAGLAPWTAYRVAGVVARLARTVPTLLAARRLTADARPAGRAAAAIGAVALTIGVVAAFTRSILRGNWDPGEYLVPAYVAAACAVAATLVIATSLAVHSAETVLERRREMAALVANGVPASALVSSQRTECLIATVPLALAGTLFGGFGYGLADGLDAVMTGYILLATTAVALVVVGAVWVTTRMLRPWVMDAVSLEQLRTE</sequence>
<name>A0ABP5KWH4_9ACTN</name>
<feature type="transmembrane region" description="Helical" evidence="1">
    <location>
        <begin position="38"/>
        <end position="59"/>
    </location>
</feature>
<reference evidence="3" key="1">
    <citation type="journal article" date="2019" name="Int. J. Syst. Evol. Microbiol.">
        <title>The Global Catalogue of Microorganisms (GCM) 10K type strain sequencing project: providing services to taxonomists for standard genome sequencing and annotation.</title>
        <authorList>
            <consortium name="The Broad Institute Genomics Platform"/>
            <consortium name="The Broad Institute Genome Sequencing Center for Infectious Disease"/>
            <person name="Wu L."/>
            <person name="Ma J."/>
        </authorList>
    </citation>
    <scope>NUCLEOTIDE SEQUENCE [LARGE SCALE GENOMIC DNA]</scope>
    <source>
        <strain evidence="3">JCM 16022</strain>
    </source>
</reference>
<feature type="transmembrane region" description="Helical" evidence="1">
    <location>
        <begin position="254"/>
        <end position="280"/>
    </location>
</feature>
<proteinExistence type="predicted"/>
<keyword evidence="1" id="KW-1133">Transmembrane helix</keyword>
<comment type="caution">
    <text evidence="2">The sequence shown here is derived from an EMBL/GenBank/DDBJ whole genome shotgun (WGS) entry which is preliminary data.</text>
</comment>
<evidence type="ECO:0000313" key="3">
    <source>
        <dbReference type="Proteomes" id="UP001501771"/>
    </source>
</evidence>
<evidence type="ECO:0000313" key="2">
    <source>
        <dbReference type="EMBL" id="GAA2138402.1"/>
    </source>
</evidence>
<evidence type="ECO:0000256" key="1">
    <source>
        <dbReference type="SAM" id="Phobius"/>
    </source>
</evidence>
<feature type="transmembrane region" description="Helical" evidence="1">
    <location>
        <begin position="89"/>
        <end position="108"/>
    </location>
</feature>
<keyword evidence="3" id="KW-1185">Reference proteome</keyword>
<dbReference type="Proteomes" id="UP001501771">
    <property type="component" value="Unassembled WGS sequence"/>
</dbReference>
<feature type="transmembrane region" description="Helical" evidence="1">
    <location>
        <begin position="419"/>
        <end position="441"/>
    </location>
</feature>